<dbReference type="EMBL" id="UINC01074146">
    <property type="protein sequence ID" value="SVC11056.1"/>
    <property type="molecule type" value="Genomic_DNA"/>
</dbReference>
<evidence type="ECO:0000313" key="1">
    <source>
        <dbReference type="EMBL" id="SVC11056.1"/>
    </source>
</evidence>
<gene>
    <name evidence="1" type="ORF">METZ01_LOCUS263910</name>
</gene>
<organism evidence="1">
    <name type="scientific">marine metagenome</name>
    <dbReference type="NCBI Taxonomy" id="408172"/>
    <lineage>
        <taxon>unclassified sequences</taxon>
        <taxon>metagenomes</taxon>
        <taxon>ecological metagenomes</taxon>
    </lineage>
</organism>
<accession>A0A382JGU0</accession>
<proteinExistence type="predicted"/>
<feature type="non-terminal residue" evidence="1">
    <location>
        <position position="165"/>
    </location>
</feature>
<dbReference type="AlphaFoldDB" id="A0A382JGU0"/>
<reference evidence="1" key="1">
    <citation type="submission" date="2018-05" db="EMBL/GenBank/DDBJ databases">
        <authorList>
            <person name="Lanie J.A."/>
            <person name="Ng W.-L."/>
            <person name="Kazmierczak K.M."/>
            <person name="Andrzejewski T.M."/>
            <person name="Davidsen T.M."/>
            <person name="Wayne K.J."/>
            <person name="Tettelin H."/>
            <person name="Glass J.I."/>
            <person name="Rusch D."/>
            <person name="Podicherti R."/>
            <person name="Tsui H.-C.T."/>
            <person name="Winkler M.E."/>
        </authorList>
    </citation>
    <scope>NUCLEOTIDE SEQUENCE</scope>
</reference>
<feature type="non-terminal residue" evidence="1">
    <location>
        <position position="1"/>
    </location>
</feature>
<sequence>AGNGDDGTEFPHRVMAAPCHAGGMDQQLASPHASVHDQRIQHFSPAPVHARYPQRVVGFGSHRWSRPRTVSIPDRAAPLPGSPHDGGDVYFHRFVECARVASAGDQYACMAAHCGGAAEVRYRGGSRSAPADGRCHDRHRTRIGTLWAGAKRIHRGNLHVRYERI</sequence>
<protein>
    <submittedName>
        <fullName evidence="1">Uncharacterized protein</fullName>
    </submittedName>
</protein>
<name>A0A382JGU0_9ZZZZ</name>